<proteinExistence type="predicted"/>
<reference evidence="2" key="1">
    <citation type="journal article" date="2019" name="bioRxiv">
        <title>The Genome of the Zebra Mussel, Dreissena polymorpha: A Resource for Invasive Species Research.</title>
        <authorList>
            <person name="McCartney M.A."/>
            <person name="Auch B."/>
            <person name="Kono T."/>
            <person name="Mallez S."/>
            <person name="Zhang Y."/>
            <person name="Obille A."/>
            <person name="Becker A."/>
            <person name="Abrahante J.E."/>
            <person name="Garbe J."/>
            <person name="Badalamenti J.P."/>
            <person name="Herman A."/>
            <person name="Mangelson H."/>
            <person name="Liachko I."/>
            <person name="Sullivan S."/>
            <person name="Sone E.D."/>
            <person name="Koren S."/>
            <person name="Silverstein K.A.T."/>
            <person name="Beckman K.B."/>
            <person name="Gohl D.M."/>
        </authorList>
    </citation>
    <scope>NUCLEOTIDE SEQUENCE</scope>
    <source>
        <strain evidence="2">Duluth1</strain>
        <tissue evidence="2">Whole animal</tissue>
    </source>
</reference>
<evidence type="ECO:0000313" key="2">
    <source>
        <dbReference type="EMBL" id="KAH3869361.1"/>
    </source>
</evidence>
<gene>
    <name evidence="2" type="ORF">DPMN_032524</name>
</gene>
<name>A0A9D4M4C3_DREPO</name>
<keyword evidence="1" id="KW-0732">Signal</keyword>
<feature type="chain" id="PRO_5038559813" evidence="1">
    <location>
        <begin position="20"/>
        <end position="362"/>
    </location>
</feature>
<sequence length="362" mass="41021">MKISAQIVLVVLFFKFGNSSTSKDIENASVLLQQTISSLEATLEFFEKEHRNLNLDAVLGTRIADGILKVLLHHIDYDQDAWPLSSATIDHIRRLQVRASDVSDKAIPFIAISDPPYYQALGKIIQRDFWTLDFASRDFTKKDFYAAWLPNGEEAMDEKQSDSCIGELLGTGPNTKAKCHISANCWELMTKPGYSGYSLTHQTFYLEIAYQMGCGEEMNQQRVLLNQPPPSDLVNQFCAATFIEAKEIEREGFTGWKSDLFMEQAVLCGLVGYRWFFSEDWLQRIFSWQDPDTGCFKGIPIELLTRGTNSADVKHRIKREEKTLGNGCLCHTTAVATGALAAYVRYIAEYQQMLFQRDQLAT</sequence>
<dbReference type="InterPro" id="IPR031751">
    <property type="entry name" value="DUF4735"/>
</dbReference>
<keyword evidence="3" id="KW-1185">Reference proteome</keyword>
<evidence type="ECO:0000313" key="3">
    <source>
        <dbReference type="Proteomes" id="UP000828390"/>
    </source>
</evidence>
<dbReference type="OrthoDB" id="5949187at2759"/>
<protein>
    <submittedName>
        <fullName evidence="2">Uncharacterized protein</fullName>
    </submittedName>
</protein>
<dbReference type="PANTHER" id="PTHR33539">
    <property type="entry name" value="UPF0764 PROTEIN C16ORF89"/>
    <property type="match status" value="1"/>
</dbReference>
<reference evidence="2" key="2">
    <citation type="submission" date="2020-11" db="EMBL/GenBank/DDBJ databases">
        <authorList>
            <person name="McCartney M.A."/>
            <person name="Auch B."/>
            <person name="Kono T."/>
            <person name="Mallez S."/>
            <person name="Becker A."/>
            <person name="Gohl D.M."/>
            <person name="Silverstein K.A.T."/>
            <person name="Koren S."/>
            <person name="Bechman K.B."/>
            <person name="Herman A."/>
            <person name="Abrahante J.E."/>
            <person name="Garbe J."/>
        </authorList>
    </citation>
    <scope>NUCLEOTIDE SEQUENCE</scope>
    <source>
        <strain evidence="2">Duluth1</strain>
        <tissue evidence="2">Whole animal</tissue>
    </source>
</reference>
<dbReference type="AlphaFoldDB" id="A0A9D4M4C3"/>
<dbReference type="GO" id="GO:0016020">
    <property type="term" value="C:membrane"/>
    <property type="evidence" value="ECO:0007669"/>
    <property type="project" value="TreeGrafter"/>
</dbReference>
<dbReference type="EMBL" id="JAIWYP010000002">
    <property type="protein sequence ID" value="KAH3869361.1"/>
    <property type="molecule type" value="Genomic_DNA"/>
</dbReference>
<feature type="signal peptide" evidence="1">
    <location>
        <begin position="1"/>
        <end position="19"/>
    </location>
</feature>
<evidence type="ECO:0000256" key="1">
    <source>
        <dbReference type="SAM" id="SignalP"/>
    </source>
</evidence>
<dbReference type="PANTHER" id="PTHR33539:SF1">
    <property type="entry name" value="UPF0764 PROTEIN C16ORF89"/>
    <property type="match status" value="1"/>
</dbReference>
<comment type="caution">
    <text evidence="2">The sequence shown here is derived from an EMBL/GenBank/DDBJ whole genome shotgun (WGS) entry which is preliminary data.</text>
</comment>
<dbReference type="Proteomes" id="UP000828390">
    <property type="component" value="Unassembled WGS sequence"/>
</dbReference>
<dbReference type="Pfam" id="PF15882">
    <property type="entry name" value="DUF4735"/>
    <property type="match status" value="1"/>
</dbReference>
<dbReference type="GO" id="GO:0005829">
    <property type="term" value="C:cytosol"/>
    <property type="evidence" value="ECO:0007669"/>
    <property type="project" value="TreeGrafter"/>
</dbReference>
<organism evidence="2 3">
    <name type="scientific">Dreissena polymorpha</name>
    <name type="common">Zebra mussel</name>
    <name type="synonym">Mytilus polymorpha</name>
    <dbReference type="NCBI Taxonomy" id="45954"/>
    <lineage>
        <taxon>Eukaryota</taxon>
        <taxon>Metazoa</taxon>
        <taxon>Spiralia</taxon>
        <taxon>Lophotrochozoa</taxon>
        <taxon>Mollusca</taxon>
        <taxon>Bivalvia</taxon>
        <taxon>Autobranchia</taxon>
        <taxon>Heteroconchia</taxon>
        <taxon>Euheterodonta</taxon>
        <taxon>Imparidentia</taxon>
        <taxon>Neoheterodontei</taxon>
        <taxon>Myida</taxon>
        <taxon>Dreissenoidea</taxon>
        <taxon>Dreissenidae</taxon>
        <taxon>Dreissena</taxon>
    </lineage>
</organism>
<accession>A0A9D4M4C3</accession>